<dbReference type="InterPro" id="IPR017871">
    <property type="entry name" value="ABC_transporter-like_CS"/>
</dbReference>
<dbReference type="InterPro" id="IPR013525">
    <property type="entry name" value="ABC2_TM"/>
</dbReference>
<dbReference type="Pfam" id="PF01061">
    <property type="entry name" value="ABC2_membrane"/>
    <property type="match status" value="2"/>
</dbReference>
<feature type="transmembrane region" description="Helical" evidence="9">
    <location>
        <begin position="464"/>
        <end position="486"/>
    </location>
</feature>
<feature type="transmembrane region" description="Helical" evidence="9">
    <location>
        <begin position="811"/>
        <end position="828"/>
    </location>
</feature>
<feature type="transmembrane region" description="Helical" evidence="9">
    <location>
        <begin position="915"/>
        <end position="939"/>
    </location>
</feature>
<evidence type="ECO:0000256" key="3">
    <source>
        <dbReference type="ARBA" id="ARBA00022448"/>
    </source>
</evidence>
<evidence type="ECO:0000256" key="9">
    <source>
        <dbReference type="SAM" id="Phobius"/>
    </source>
</evidence>
<evidence type="ECO:0000313" key="11">
    <source>
        <dbReference type="EMBL" id="KFB35656.1"/>
    </source>
</evidence>
<dbReference type="OrthoDB" id="66620at2759"/>
<evidence type="ECO:0000313" key="13">
    <source>
        <dbReference type="Proteomes" id="UP000030765"/>
    </source>
</evidence>
<evidence type="ECO:0000256" key="1">
    <source>
        <dbReference type="ARBA" id="ARBA00004141"/>
    </source>
</evidence>
<keyword evidence="3" id="KW-0813">Transport</keyword>
<dbReference type="STRING" id="74873.A0A084VCG2"/>
<dbReference type="InterPro" id="IPR050352">
    <property type="entry name" value="ABCG_transporters"/>
</dbReference>
<dbReference type="GO" id="GO:0005524">
    <property type="term" value="F:ATP binding"/>
    <property type="evidence" value="ECO:0007669"/>
    <property type="project" value="UniProtKB-KW"/>
</dbReference>
<reference evidence="12" key="2">
    <citation type="submission" date="2020-05" db="UniProtKB">
        <authorList>
            <consortium name="EnsemblMetazoa"/>
        </authorList>
    </citation>
    <scope>IDENTIFICATION</scope>
</reference>
<protein>
    <submittedName>
        <fullName evidence="11">AGAP008945-PA-like protein</fullName>
    </submittedName>
</protein>
<dbReference type="OMA" id="AYFWYAF"/>
<dbReference type="Gene3D" id="3.40.50.300">
    <property type="entry name" value="P-loop containing nucleotide triphosphate hydrolases"/>
    <property type="match status" value="2"/>
</dbReference>
<feature type="transmembrane region" description="Helical" evidence="9">
    <location>
        <begin position="359"/>
        <end position="380"/>
    </location>
</feature>
<dbReference type="GO" id="GO:0016887">
    <property type="term" value="F:ATP hydrolysis activity"/>
    <property type="evidence" value="ECO:0007669"/>
    <property type="project" value="InterPro"/>
</dbReference>
<feature type="transmembrane region" description="Helical" evidence="9">
    <location>
        <begin position="434"/>
        <end position="458"/>
    </location>
</feature>
<dbReference type="InterPro" id="IPR003439">
    <property type="entry name" value="ABC_transporter-like_ATP-bd"/>
</dbReference>
<reference evidence="11 13" key="1">
    <citation type="journal article" date="2014" name="BMC Genomics">
        <title>Genome sequence of Anopheles sinensis provides insight into genetics basis of mosquito competence for malaria parasites.</title>
        <authorList>
            <person name="Zhou D."/>
            <person name="Zhang D."/>
            <person name="Ding G."/>
            <person name="Shi L."/>
            <person name="Hou Q."/>
            <person name="Ye Y."/>
            <person name="Xu Y."/>
            <person name="Zhou H."/>
            <person name="Xiong C."/>
            <person name="Li S."/>
            <person name="Yu J."/>
            <person name="Hong S."/>
            <person name="Yu X."/>
            <person name="Zou P."/>
            <person name="Chen C."/>
            <person name="Chang X."/>
            <person name="Wang W."/>
            <person name="Lv Y."/>
            <person name="Sun Y."/>
            <person name="Ma L."/>
            <person name="Shen B."/>
            <person name="Zhu C."/>
        </authorList>
    </citation>
    <scope>NUCLEOTIDE SEQUENCE [LARGE SCALE GENOMIC DNA]</scope>
</reference>
<feature type="transmembrane region" description="Helical" evidence="9">
    <location>
        <begin position="881"/>
        <end position="908"/>
    </location>
</feature>
<evidence type="ECO:0000256" key="8">
    <source>
        <dbReference type="ARBA" id="ARBA00023136"/>
    </source>
</evidence>
<dbReference type="GO" id="GO:0005886">
    <property type="term" value="C:plasma membrane"/>
    <property type="evidence" value="ECO:0007669"/>
    <property type="project" value="TreeGrafter"/>
</dbReference>
<dbReference type="AlphaFoldDB" id="A0A084VCG2"/>
<keyword evidence="13" id="KW-1185">Reference proteome</keyword>
<evidence type="ECO:0000256" key="5">
    <source>
        <dbReference type="ARBA" id="ARBA00022741"/>
    </source>
</evidence>
<keyword evidence="8 9" id="KW-0472">Membrane</keyword>
<feature type="transmembrane region" description="Helical" evidence="9">
    <location>
        <begin position="1034"/>
        <end position="1052"/>
    </location>
</feature>
<dbReference type="SMART" id="SM00382">
    <property type="entry name" value="AAA"/>
    <property type="match status" value="1"/>
</dbReference>
<organism evidence="11">
    <name type="scientific">Anopheles sinensis</name>
    <name type="common">Mosquito</name>
    <dbReference type="NCBI Taxonomy" id="74873"/>
    <lineage>
        <taxon>Eukaryota</taxon>
        <taxon>Metazoa</taxon>
        <taxon>Ecdysozoa</taxon>
        <taxon>Arthropoda</taxon>
        <taxon>Hexapoda</taxon>
        <taxon>Insecta</taxon>
        <taxon>Pterygota</taxon>
        <taxon>Neoptera</taxon>
        <taxon>Endopterygota</taxon>
        <taxon>Diptera</taxon>
        <taxon>Nematocera</taxon>
        <taxon>Culicoidea</taxon>
        <taxon>Culicidae</taxon>
        <taxon>Anophelinae</taxon>
        <taxon>Anopheles</taxon>
    </lineage>
</organism>
<feature type="transmembrane region" description="Helical" evidence="9">
    <location>
        <begin position="945"/>
        <end position="967"/>
    </location>
</feature>
<accession>A0A084VCG2</accession>
<sequence>MSSGREFDLSFRNISYNVMQKHDHTHTAIIKNLSGSFRSGRLVGIMGPSGAGKSTLLNVLSGFKKANVTGELMVDGQLLSERRSRKLVSYTQQEVNLWRSLTVEESLKYAAEFKLGKSSTEQKMAKVRELLEVLGLESCADTLTDVISGGQAKRLSIGLELLSDPKVMLLDEPTTGLDSVSAYQVLAHVRELAARGRVIACVIHQPNSQQLQLIDDLFVLARGRRIYSGPTNGMVPRFASFGLHCPVSYNPADYALDIASLDQEDDRLKRLMMDEEKDIFDYKCSILNRIKSVDDSYQRYSLTTFQQLGVLLRRTALCVAKDSYQLKARFLINIVVAFLISIAFYNTGNNADRLLSNTAVLIISLYAIFFSSIVSAVLVYPRESACFVQESKNNWYSLKAYYWAKIIIEIPTLLISSLVYIVIVYYFTAQPLELFRFVMFAGMCLLFGWISQMIGLLLGSLMSVQTSVFCSIMVVVPTSLCSGFFIPLRDASIFLRPLMYVSFVRYAFEGSLSAIYGYDRPDPECPEVFCYFGKLRKFLSFISLPELSYEKTDVTGEVMVDRQLLSERRSRKLVSYTQQEVNLWRSLTVEESLKFAAEFKLGKSSPEQKRAKVRELLEVLGLETCADTLTGDISGGQAKRLSIGLELLSDPKVMLLDEPTTGLDSVSAYQVLGHVREFAARGRVIACVIHQPNSQQLQLIDDLFVLARGRRIYSGPTNGMISRFACFGLHCPVSYNPADYALDIASQEEDDRLKRLIMDEEKDIFDNQYSTLDHIKSSYESYERYSLTTFQQLRRTALCVAKDSFQLKARVLINILTAFGISIAYYNIGNNADRLISNTAFMILSQYVIFFSSVASAVLVYPRESACFVQESKNNWYSLKAYYWAKIIIELPTLFISSLVYIVIVYYFTSQPLELFRFVMFAGMCLLFGWISQMLGLFFGSLMSVQTSAFCTIMVLIPSYLCSGFYVPLRDASIFLRPLMYVSFVRYAFEGSLSAIYGYDRPDPECPVMFCYFGKLRKYLGFISMPELSYEYDVLALFIWIVFLMVAVYLSLRRRIKSE</sequence>
<comment type="subcellular location">
    <subcellularLocation>
        <location evidence="1">Membrane</location>
        <topology evidence="1">Multi-pass membrane protein</topology>
    </subcellularLocation>
</comment>
<comment type="similarity">
    <text evidence="2">Belongs to the ABC transporter superfamily. ABCG family. Eye pigment precursor importer (TC 3.A.1.204) subfamily.</text>
</comment>
<dbReference type="Proteomes" id="UP000030765">
    <property type="component" value="Unassembled WGS sequence"/>
</dbReference>
<dbReference type="SUPFAM" id="SSF52540">
    <property type="entry name" value="P-loop containing nucleoside triphosphate hydrolases"/>
    <property type="match status" value="2"/>
</dbReference>
<feature type="domain" description="ABC transporter" evidence="10">
    <location>
        <begin position="470"/>
        <end position="733"/>
    </location>
</feature>
<dbReference type="PROSITE" id="PS50893">
    <property type="entry name" value="ABC_TRANSPORTER_2"/>
    <property type="match status" value="2"/>
</dbReference>
<feature type="transmembrane region" description="Helical" evidence="9">
    <location>
        <begin position="840"/>
        <end position="861"/>
    </location>
</feature>
<dbReference type="EMBL" id="ATLV01010705">
    <property type="status" value="NOT_ANNOTATED_CDS"/>
    <property type="molecule type" value="Genomic_DNA"/>
</dbReference>
<keyword evidence="6" id="KW-0067">ATP-binding</keyword>
<evidence type="ECO:0000256" key="6">
    <source>
        <dbReference type="ARBA" id="ARBA00022840"/>
    </source>
</evidence>
<proteinExistence type="inferred from homology"/>
<evidence type="ECO:0000313" key="12">
    <source>
        <dbReference type="EnsemblMetazoa" id="ASIC002529-PA"/>
    </source>
</evidence>
<dbReference type="VEuPathDB" id="VectorBase:ASIS013558"/>
<dbReference type="GO" id="GO:0140359">
    <property type="term" value="F:ABC-type transporter activity"/>
    <property type="evidence" value="ECO:0007669"/>
    <property type="project" value="InterPro"/>
</dbReference>
<feature type="transmembrane region" description="Helical" evidence="9">
    <location>
        <begin position="330"/>
        <end position="347"/>
    </location>
</feature>
<keyword evidence="5" id="KW-0547">Nucleotide-binding</keyword>
<feature type="domain" description="ABC transporter" evidence="10">
    <location>
        <begin position="9"/>
        <end position="247"/>
    </location>
</feature>
<name>A0A084VCG2_ANOSI</name>
<dbReference type="InterPro" id="IPR003593">
    <property type="entry name" value="AAA+_ATPase"/>
</dbReference>
<dbReference type="EnsemblMetazoa" id="ASIC002529-RA">
    <property type="protein sequence ID" value="ASIC002529-PA"/>
    <property type="gene ID" value="ASIC002529"/>
</dbReference>
<dbReference type="PANTHER" id="PTHR48041">
    <property type="entry name" value="ABC TRANSPORTER G FAMILY MEMBER 28"/>
    <property type="match status" value="1"/>
</dbReference>
<dbReference type="VEuPathDB" id="VectorBase:ASIC002529"/>
<dbReference type="PROSITE" id="PS00211">
    <property type="entry name" value="ABC_TRANSPORTER_1"/>
    <property type="match status" value="2"/>
</dbReference>
<dbReference type="PANTHER" id="PTHR48041:SF118">
    <property type="entry name" value="ATP-BINDING CASSETTE TRANSPORTER (ABC TRANSPORTER) FAMILY G MEMBER 16"/>
    <property type="match status" value="1"/>
</dbReference>
<dbReference type="InterPro" id="IPR027417">
    <property type="entry name" value="P-loop_NTPase"/>
</dbReference>
<dbReference type="EMBL" id="KE524604">
    <property type="protein sequence ID" value="KFB35656.1"/>
    <property type="molecule type" value="Genomic_DNA"/>
</dbReference>
<feature type="transmembrane region" description="Helical" evidence="9">
    <location>
        <begin position="400"/>
        <end position="427"/>
    </location>
</feature>
<keyword evidence="7 9" id="KW-1133">Transmembrane helix</keyword>
<evidence type="ECO:0000259" key="10">
    <source>
        <dbReference type="PROSITE" id="PS50893"/>
    </source>
</evidence>
<dbReference type="Pfam" id="PF00005">
    <property type="entry name" value="ABC_tran"/>
    <property type="match status" value="2"/>
</dbReference>
<evidence type="ECO:0000256" key="7">
    <source>
        <dbReference type="ARBA" id="ARBA00022989"/>
    </source>
</evidence>
<keyword evidence="4 9" id="KW-0812">Transmembrane</keyword>
<gene>
    <name evidence="11" type="ORF">ZHAS_00002529</name>
</gene>
<evidence type="ECO:0000256" key="2">
    <source>
        <dbReference type="ARBA" id="ARBA00005814"/>
    </source>
</evidence>
<evidence type="ECO:0000256" key="4">
    <source>
        <dbReference type="ARBA" id="ARBA00022692"/>
    </source>
</evidence>